<comment type="caution">
    <text evidence="8">The sequence shown here is derived from an EMBL/GenBank/DDBJ whole genome shotgun (WGS) entry which is preliminary data.</text>
</comment>
<dbReference type="InterPro" id="IPR036881">
    <property type="entry name" value="Glyco_hydro_3_C_sf"/>
</dbReference>
<keyword evidence="4" id="KW-0378">Hydrolase</keyword>
<comment type="catalytic activity">
    <reaction evidence="1">
        <text>Hydrolysis of terminal non-reducing N-acetyl-D-hexosamine residues in N-acetyl-beta-D-hexosaminides.</text>
        <dbReference type="EC" id="3.2.1.52"/>
    </reaction>
</comment>
<dbReference type="SUPFAM" id="SSF52279">
    <property type="entry name" value="Beta-D-glucan exohydrolase, C-terminal domain"/>
    <property type="match status" value="1"/>
</dbReference>
<evidence type="ECO:0000256" key="3">
    <source>
        <dbReference type="ARBA" id="ARBA00012663"/>
    </source>
</evidence>
<dbReference type="EC" id="3.2.1.52" evidence="3"/>
<dbReference type="GO" id="GO:0004563">
    <property type="term" value="F:beta-N-acetylhexosaminidase activity"/>
    <property type="evidence" value="ECO:0007669"/>
    <property type="project" value="UniProtKB-EC"/>
</dbReference>
<evidence type="ECO:0000313" key="9">
    <source>
        <dbReference type="Proteomes" id="UP000243342"/>
    </source>
</evidence>
<dbReference type="Gene3D" id="3.40.50.1700">
    <property type="entry name" value="Glycoside hydrolase family 3 C-terminal domain"/>
    <property type="match status" value="1"/>
</dbReference>
<dbReference type="PANTHER" id="PTHR30480">
    <property type="entry name" value="BETA-HEXOSAMINIDASE-RELATED"/>
    <property type="match status" value="1"/>
</dbReference>
<evidence type="ECO:0000256" key="2">
    <source>
        <dbReference type="ARBA" id="ARBA00005336"/>
    </source>
</evidence>
<dbReference type="FunFam" id="3.20.20.300:FF:000014">
    <property type="entry name" value="Beta-hexosaminidase, lipoprotein"/>
    <property type="match status" value="1"/>
</dbReference>
<comment type="similarity">
    <text evidence="2">Belongs to the glycosyl hydrolase 3 family.</text>
</comment>
<dbReference type="Proteomes" id="UP000243342">
    <property type="component" value="Unassembled WGS sequence"/>
</dbReference>
<protein>
    <recommendedName>
        <fullName evidence="3">beta-N-acetylhexosaminidase</fullName>
        <ecNumber evidence="3">3.2.1.52</ecNumber>
    </recommendedName>
</protein>
<dbReference type="InterPro" id="IPR036962">
    <property type="entry name" value="Glyco_hydro_3_N_sf"/>
</dbReference>
<dbReference type="GO" id="GO:0005975">
    <property type="term" value="P:carbohydrate metabolic process"/>
    <property type="evidence" value="ECO:0007669"/>
    <property type="project" value="InterPro"/>
</dbReference>
<feature type="domain" description="Glycoside hydrolase family 3 N-terminal" evidence="6">
    <location>
        <begin position="11"/>
        <end position="347"/>
    </location>
</feature>
<accession>A0A1J7C568</accession>
<evidence type="ECO:0000256" key="5">
    <source>
        <dbReference type="ARBA" id="ARBA00023295"/>
    </source>
</evidence>
<evidence type="ECO:0000259" key="6">
    <source>
        <dbReference type="Pfam" id="PF00933"/>
    </source>
</evidence>
<dbReference type="GO" id="GO:0009254">
    <property type="term" value="P:peptidoglycan turnover"/>
    <property type="evidence" value="ECO:0007669"/>
    <property type="project" value="TreeGrafter"/>
</dbReference>
<evidence type="ECO:0000256" key="1">
    <source>
        <dbReference type="ARBA" id="ARBA00001231"/>
    </source>
</evidence>
<gene>
    <name evidence="8" type="ORF">BIV57_15000</name>
</gene>
<dbReference type="SUPFAM" id="SSF51445">
    <property type="entry name" value="(Trans)glycosidases"/>
    <property type="match status" value="1"/>
</dbReference>
<dbReference type="PANTHER" id="PTHR30480:SF13">
    <property type="entry name" value="BETA-HEXOSAMINIDASE"/>
    <property type="match status" value="1"/>
</dbReference>
<proteinExistence type="inferred from homology"/>
<dbReference type="EMBL" id="MLCF01000081">
    <property type="protein sequence ID" value="OIV36696.1"/>
    <property type="molecule type" value="Genomic_DNA"/>
</dbReference>
<sequence>MAARQVRRMSLEELVGQLFVVPVYGPAADAPDKRNEEAYGVSTPAEVVRRFHPGGIVYFRWTDSLRDPRQIAGLSNGLQRAALGSGARVPLLVATDQEYGAVTRIGPPATQFPGAMALGASRRPDLAREAAAIGGTELRAMGVNWDFAPDADVNANPGNPVIGVRSFSSDPRLAAAMTAAQVEGYQRGAGIAAAVKHFPGHGDTAVDSHTGVPVVGHEAKEWSELDAPPFAAAVEAGVDAVMTGHLVVPALDPSRTPATLSRPLLTGVLRGRLGFTGVVVTDSLRMAGVREGYGDDRIPVLALRAGVDVLLMPADLAAAQRALLAAVHSGELDRAVLERAAERVLRLKARRGVIEEPLVDEARVGQTVGTEAHLARAASIADRTTTVVRNPDGLLPLRDRPASLLVVGTGGGAGAADGAGAVGTAPGTGAEELAAEARARGVDARVLGVGAAPSREAVEGAVRAAGDVDAVVVLTCKAYRKENAAQVELVRRVAGAARKLVVAAADVPYDLGAVAEEAGTGRAALLATYSTSGVAMGALARVVFGEVRPVGRLPVSGVAGFKLGTGVSW</sequence>
<dbReference type="Gene3D" id="3.20.20.300">
    <property type="entry name" value="Glycoside hydrolase, family 3, N-terminal domain"/>
    <property type="match status" value="1"/>
</dbReference>
<dbReference type="InterPro" id="IPR001764">
    <property type="entry name" value="Glyco_hydro_3_N"/>
</dbReference>
<keyword evidence="9" id="KW-1185">Reference proteome</keyword>
<organism evidence="8 9">
    <name type="scientific">Mangrovactinospora gilvigrisea</name>
    <dbReference type="NCBI Taxonomy" id="1428644"/>
    <lineage>
        <taxon>Bacteria</taxon>
        <taxon>Bacillati</taxon>
        <taxon>Actinomycetota</taxon>
        <taxon>Actinomycetes</taxon>
        <taxon>Kitasatosporales</taxon>
        <taxon>Streptomycetaceae</taxon>
        <taxon>Mangrovactinospora</taxon>
    </lineage>
</organism>
<dbReference type="Pfam" id="PF01915">
    <property type="entry name" value="Glyco_hydro_3_C"/>
    <property type="match status" value="1"/>
</dbReference>
<dbReference type="PRINTS" id="PR00133">
    <property type="entry name" value="GLHYDRLASE3"/>
</dbReference>
<evidence type="ECO:0000259" key="7">
    <source>
        <dbReference type="Pfam" id="PF01915"/>
    </source>
</evidence>
<dbReference type="InterPro" id="IPR017853">
    <property type="entry name" value="GH"/>
</dbReference>
<keyword evidence="5" id="KW-0326">Glycosidase</keyword>
<feature type="domain" description="Glycoside hydrolase family 3 C-terminal" evidence="7">
    <location>
        <begin position="387"/>
        <end position="556"/>
    </location>
</feature>
<evidence type="ECO:0000313" key="8">
    <source>
        <dbReference type="EMBL" id="OIV36696.1"/>
    </source>
</evidence>
<evidence type="ECO:0000256" key="4">
    <source>
        <dbReference type="ARBA" id="ARBA00022801"/>
    </source>
</evidence>
<dbReference type="AlphaFoldDB" id="A0A1J7C568"/>
<dbReference type="STRING" id="1428644.BIV57_15000"/>
<dbReference type="InterPro" id="IPR002772">
    <property type="entry name" value="Glyco_hydro_3_C"/>
</dbReference>
<name>A0A1J7C568_9ACTN</name>
<reference evidence="8 9" key="1">
    <citation type="submission" date="2016-10" db="EMBL/GenBank/DDBJ databases">
        <title>Genome sequence of Streptomyces gilvigriseus MUSC 26.</title>
        <authorList>
            <person name="Lee L.-H."/>
            <person name="Ser H.-L."/>
        </authorList>
    </citation>
    <scope>NUCLEOTIDE SEQUENCE [LARGE SCALE GENOMIC DNA]</scope>
    <source>
        <strain evidence="8 9">MUSC 26</strain>
    </source>
</reference>
<dbReference type="Pfam" id="PF00933">
    <property type="entry name" value="Glyco_hydro_3"/>
    <property type="match status" value="1"/>
</dbReference>
<dbReference type="InterPro" id="IPR050226">
    <property type="entry name" value="NagZ_Beta-hexosaminidase"/>
</dbReference>